<feature type="domain" description="Glycoside hydrolase family 20 catalytic" evidence="10">
    <location>
        <begin position="170"/>
        <end position="331"/>
    </location>
</feature>
<gene>
    <name evidence="12" type="ORF">K505DRAFT_307787</name>
</gene>
<dbReference type="InterPro" id="IPR025705">
    <property type="entry name" value="Beta_hexosaminidase_sua/sub"/>
</dbReference>
<dbReference type="EC" id="3.2.1.52" evidence="3"/>
<feature type="active site" description="Proton donor" evidence="6">
    <location>
        <position position="329"/>
    </location>
</feature>
<feature type="domain" description="Beta-hexosaminidase bacterial type N-terminal" evidence="11">
    <location>
        <begin position="108"/>
        <end position="167"/>
    </location>
</feature>
<protein>
    <recommendedName>
        <fullName evidence="3">beta-N-acetylhexosaminidase</fullName>
        <ecNumber evidence="3">3.2.1.52</ecNumber>
    </recommendedName>
</protein>
<keyword evidence="8" id="KW-0472">Membrane</keyword>
<feature type="signal peptide" evidence="9">
    <location>
        <begin position="1"/>
        <end position="16"/>
    </location>
</feature>
<evidence type="ECO:0000256" key="1">
    <source>
        <dbReference type="ARBA" id="ARBA00001231"/>
    </source>
</evidence>
<dbReference type="InterPro" id="IPR017853">
    <property type="entry name" value="GH"/>
</dbReference>
<sequence>MMIVRTLCFFVGAAAALQSLPPVQWTASNASTTAFSIGETKTIYIKNSFADHVDTEGLTLIPPTAYEFAETFRQDISQLFGANWTLEKVDDFPASGILLGEFRGDASQLTYENGVATEEGYELEVTGDSIYIGGTGSRGMFWGTRTLLQELLVANGTALPSGRTTDAPAYATRGYMLDAGRKWYSPSFLKDFCTYASFFKMSEFHYHSSDNYPLNRGHNETWYEVFSHFSLYPENPDIQGIVIRKNETLSREDFEDFQNHCAQRGITVIPEIEAPGHCLSITKWKPELALAKKDLLNLTHPDSIPTVKAIWAEFLPWFQTKEVHIGADEYDSTLADVYISFVNEMSDFVNSTSGKKIRIWGTHEPSENLTISKDIIIQHWQYGQSDPVLLQKEGYDQINSEDWWAYMSLKNDHMPINPAPYAQFFNNTRQLNFANVPGWQWNPALVNPVNVTEQLEPGASTNKGAILAAWSDSGPDATTQLEAYYAMRDGIPVVAARAWSGARGINLTVSTLPSSLALLTAKAPGQNLDRRLPDSQNPSQTSPLLSWTRESSEAANTTLGKGSYGPPYTLTLSVSSDFTLTGPDTSLSVETVASNTTNTTTLVFTTNDGFPYPLRSTSESDGHDPGHPGRIWWNVTSSTHTPVPITFPAQVRIETDVVNGSRVWVNDDFKGRFEVFVFGGRNTLFSWSQMAMVAPLGGIEGGVESLVLEAGIGGKGGGAGNETTPPPSNGAGRVGGGMGWSVLVAVVAVVVLGM</sequence>
<evidence type="ECO:0000313" key="12">
    <source>
        <dbReference type="EMBL" id="KAF2792333.1"/>
    </source>
</evidence>
<evidence type="ECO:0000259" key="11">
    <source>
        <dbReference type="Pfam" id="PF02838"/>
    </source>
</evidence>
<dbReference type="SUPFAM" id="SSF51445">
    <property type="entry name" value="(Trans)glycosidases"/>
    <property type="match status" value="1"/>
</dbReference>
<keyword evidence="4 12" id="KW-0378">Hydrolase</keyword>
<feature type="domain" description="Glycoside hydrolase family 20 catalytic" evidence="10">
    <location>
        <begin position="334"/>
        <end position="478"/>
    </location>
</feature>
<evidence type="ECO:0000256" key="3">
    <source>
        <dbReference type="ARBA" id="ARBA00012663"/>
    </source>
</evidence>
<organism evidence="12 13">
    <name type="scientific">Melanomma pulvis-pyrius CBS 109.77</name>
    <dbReference type="NCBI Taxonomy" id="1314802"/>
    <lineage>
        <taxon>Eukaryota</taxon>
        <taxon>Fungi</taxon>
        <taxon>Dikarya</taxon>
        <taxon>Ascomycota</taxon>
        <taxon>Pezizomycotina</taxon>
        <taxon>Dothideomycetes</taxon>
        <taxon>Pleosporomycetidae</taxon>
        <taxon>Pleosporales</taxon>
        <taxon>Melanommataceae</taxon>
        <taxon>Melanomma</taxon>
    </lineage>
</organism>
<reference evidence="12" key="1">
    <citation type="journal article" date="2020" name="Stud. Mycol.">
        <title>101 Dothideomycetes genomes: a test case for predicting lifestyles and emergence of pathogens.</title>
        <authorList>
            <person name="Haridas S."/>
            <person name="Albert R."/>
            <person name="Binder M."/>
            <person name="Bloem J."/>
            <person name="Labutti K."/>
            <person name="Salamov A."/>
            <person name="Andreopoulos B."/>
            <person name="Baker S."/>
            <person name="Barry K."/>
            <person name="Bills G."/>
            <person name="Bluhm B."/>
            <person name="Cannon C."/>
            <person name="Castanera R."/>
            <person name="Culley D."/>
            <person name="Daum C."/>
            <person name="Ezra D."/>
            <person name="Gonzalez J."/>
            <person name="Henrissat B."/>
            <person name="Kuo A."/>
            <person name="Liang C."/>
            <person name="Lipzen A."/>
            <person name="Lutzoni F."/>
            <person name="Magnuson J."/>
            <person name="Mondo S."/>
            <person name="Nolan M."/>
            <person name="Ohm R."/>
            <person name="Pangilinan J."/>
            <person name="Park H.-J."/>
            <person name="Ramirez L."/>
            <person name="Alfaro M."/>
            <person name="Sun H."/>
            <person name="Tritt A."/>
            <person name="Yoshinaga Y."/>
            <person name="Zwiers L.-H."/>
            <person name="Turgeon B."/>
            <person name="Goodwin S."/>
            <person name="Spatafora J."/>
            <person name="Crous P."/>
            <person name="Grigoriev I."/>
        </authorList>
    </citation>
    <scope>NUCLEOTIDE SEQUENCE</scope>
    <source>
        <strain evidence="12">CBS 109.77</strain>
    </source>
</reference>
<evidence type="ECO:0000256" key="5">
    <source>
        <dbReference type="ARBA" id="ARBA00023295"/>
    </source>
</evidence>
<dbReference type="InterPro" id="IPR015882">
    <property type="entry name" value="HEX_bac_N"/>
</dbReference>
<dbReference type="InterPro" id="IPR029018">
    <property type="entry name" value="Hex-like_dom2"/>
</dbReference>
<keyword evidence="8" id="KW-1133">Transmembrane helix</keyword>
<evidence type="ECO:0000259" key="10">
    <source>
        <dbReference type="Pfam" id="PF00728"/>
    </source>
</evidence>
<dbReference type="SUPFAM" id="SSF55545">
    <property type="entry name" value="beta-N-acetylhexosaminidase-like domain"/>
    <property type="match status" value="1"/>
</dbReference>
<dbReference type="PRINTS" id="PR00738">
    <property type="entry name" value="GLHYDRLASE20"/>
</dbReference>
<dbReference type="CDD" id="cd06564">
    <property type="entry name" value="GH20_DspB_LnbB-like"/>
    <property type="match status" value="1"/>
</dbReference>
<feature type="chain" id="PRO_5025694018" description="beta-N-acetylhexosaminidase" evidence="9">
    <location>
        <begin position="17"/>
        <end position="754"/>
    </location>
</feature>
<dbReference type="EMBL" id="MU001974">
    <property type="protein sequence ID" value="KAF2792333.1"/>
    <property type="molecule type" value="Genomic_DNA"/>
</dbReference>
<keyword evidence="5" id="KW-0326">Glycosidase</keyword>
<dbReference type="InterPro" id="IPR052764">
    <property type="entry name" value="GH20_Enzymes"/>
</dbReference>
<dbReference type="Pfam" id="PF00728">
    <property type="entry name" value="Glyco_hydro_20"/>
    <property type="match status" value="2"/>
</dbReference>
<dbReference type="GO" id="GO:0005975">
    <property type="term" value="P:carbohydrate metabolic process"/>
    <property type="evidence" value="ECO:0007669"/>
    <property type="project" value="InterPro"/>
</dbReference>
<evidence type="ECO:0000256" key="9">
    <source>
        <dbReference type="SAM" id="SignalP"/>
    </source>
</evidence>
<comment type="catalytic activity">
    <reaction evidence="1">
        <text>Hydrolysis of terminal non-reducing N-acetyl-D-hexosamine residues in N-acetyl-beta-D-hexosaminides.</text>
        <dbReference type="EC" id="3.2.1.52"/>
    </reaction>
</comment>
<dbReference type="Proteomes" id="UP000799757">
    <property type="component" value="Unassembled WGS sequence"/>
</dbReference>
<name>A0A6A6X8A8_9PLEO</name>
<feature type="transmembrane region" description="Helical" evidence="8">
    <location>
        <begin position="734"/>
        <end position="753"/>
    </location>
</feature>
<dbReference type="AlphaFoldDB" id="A0A6A6X8A8"/>
<comment type="similarity">
    <text evidence="2">Belongs to the glycosyl hydrolase 20 family.</text>
</comment>
<dbReference type="PANTHER" id="PTHR43678:SF1">
    <property type="entry name" value="BETA-N-ACETYLHEXOSAMINIDASE"/>
    <property type="match status" value="1"/>
</dbReference>
<accession>A0A6A6X8A8</accession>
<dbReference type="OrthoDB" id="428480at2759"/>
<evidence type="ECO:0000256" key="8">
    <source>
        <dbReference type="SAM" id="Phobius"/>
    </source>
</evidence>
<evidence type="ECO:0000256" key="6">
    <source>
        <dbReference type="PIRSR" id="PIRSR625705-1"/>
    </source>
</evidence>
<evidence type="ECO:0000256" key="7">
    <source>
        <dbReference type="SAM" id="MobiDB-lite"/>
    </source>
</evidence>
<dbReference type="InterPro" id="IPR015883">
    <property type="entry name" value="Glyco_hydro_20_cat"/>
</dbReference>
<proteinExistence type="inferred from homology"/>
<keyword evidence="9" id="KW-0732">Signal</keyword>
<dbReference type="Gene3D" id="3.30.379.10">
    <property type="entry name" value="Chitobiase/beta-hexosaminidase domain 2-like"/>
    <property type="match status" value="1"/>
</dbReference>
<dbReference type="PANTHER" id="PTHR43678">
    <property type="entry name" value="PUTATIVE (AFU_ORTHOLOGUE AFUA_2G00640)-RELATED"/>
    <property type="match status" value="1"/>
</dbReference>
<evidence type="ECO:0000313" key="13">
    <source>
        <dbReference type="Proteomes" id="UP000799757"/>
    </source>
</evidence>
<keyword evidence="13" id="KW-1185">Reference proteome</keyword>
<evidence type="ECO:0000256" key="2">
    <source>
        <dbReference type="ARBA" id="ARBA00006285"/>
    </source>
</evidence>
<dbReference type="Pfam" id="PF02838">
    <property type="entry name" value="Glyco_hydro_20b"/>
    <property type="match status" value="1"/>
</dbReference>
<dbReference type="GO" id="GO:0004563">
    <property type="term" value="F:beta-N-acetylhexosaminidase activity"/>
    <property type="evidence" value="ECO:0007669"/>
    <property type="project" value="UniProtKB-EC"/>
</dbReference>
<evidence type="ECO:0000256" key="4">
    <source>
        <dbReference type="ARBA" id="ARBA00022801"/>
    </source>
</evidence>
<keyword evidence="8" id="KW-0812">Transmembrane</keyword>
<dbReference type="Gene3D" id="3.20.20.80">
    <property type="entry name" value="Glycosidases"/>
    <property type="match status" value="1"/>
</dbReference>
<feature type="region of interest" description="Disordered" evidence="7">
    <location>
        <begin position="527"/>
        <end position="562"/>
    </location>
</feature>
<feature type="compositionally biased region" description="Polar residues" evidence="7">
    <location>
        <begin position="534"/>
        <end position="560"/>
    </location>
</feature>